<name>A0A5N3PB65_9HYPH</name>
<keyword evidence="2" id="KW-1185">Reference proteome</keyword>
<dbReference type="Proteomes" id="UP000325684">
    <property type="component" value="Unassembled WGS sequence"/>
</dbReference>
<sequence>MSREVVITRVADVDARCEARRWPWAEENRQVIATNWQRRIAAKPKMFNGRVLLLGEISVTPELCRSTYFETDYSDFVTWIDMGNPDPSVTNGFAMGALRGSDGAFICGVMADHTVNAGRVYFAAGTPDRSDKRADGSVDLAGSLTRELVEETGLHESDYDVADAWIVVQHWPTVAMMRTVTMRVPAVEGAERIRALIARQREPELQDLRIVRGPGDIDPKTMPRFLQSFFQWEFAQP</sequence>
<organism evidence="1 2">
    <name type="scientific">Microvirga brassicacearum</name>
    <dbReference type="NCBI Taxonomy" id="2580413"/>
    <lineage>
        <taxon>Bacteria</taxon>
        <taxon>Pseudomonadati</taxon>
        <taxon>Pseudomonadota</taxon>
        <taxon>Alphaproteobacteria</taxon>
        <taxon>Hyphomicrobiales</taxon>
        <taxon>Methylobacteriaceae</taxon>
        <taxon>Microvirga</taxon>
    </lineage>
</organism>
<dbReference type="AlphaFoldDB" id="A0A5N3PB65"/>
<proteinExistence type="predicted"/>
<dbReference type="RefSeq" id="WP_150944332.1">
    <property type="nucleotide sequence ID" value="NZ_VCMV01000014.1"/>
</dbReference>
<evidence type="ECO:0000313" key="1">
    <source>
        <dbReference type="EMBL" id="KAB0266979.1"/>
    </source>
</evidence>
<protein>
    <submittedName>
        <fullName evidence="1">NUDIX hydrolase</fullName>
    </submittedName>
</protein>
<comment type="caution">
    <text evidence="1">The sequence shown here is derived from an EMBL/GenBank/DDBJ whole genome shotgun (WGS) entry which is preliminary data.</text>
</comment>
<accession>A0A5N3PB65</accession>
<evidence type="ECO:0000313" key="2">
    <source>
        <dbReference type="Proteomes" id="UP000325684"/>
    </source>
</evidence>
<dbReference type="EMBL" id="VCMV01000014">
    <property type="protein sequence ID" value="KAB0266979.1"/>
    <property type="molecule type" value="Genomic_DNA"/>
</dbReference>
<gene>
    <name evidence="1" type="ORF">FEZ63_11120</name>
</gene>
<keyword evidence="1" id="KW-0378">Hydrolase</keyword>
<dbReference type="OrthoDB" id="9806849at2"/>
<dbReference type="GO" id="GO:0016787">
    <property type="term" value="F:hydrolase activity"/>
    <property type="evidence" value="ECO:0007669"/>
    <property type="project" value="UniProtKB-KW"/>
</dbReference>
<reference evidence="1 2" key="1">
    <citation type="journal article" date="2019" name="Microorganisms">
        <title>Genome Insights into the Novel Species Microvirga brassicacearum, a Rapeseed Endophyte with Biotechnological Potential.</title>
        <authorList>
            <person name="Jimenez-Gomez A."/>
            <person name="Saati-Santamaria Z."/>
            <person name="Igual J.M."/>
            <person name="Rivas R."/>
            <person name="Mateos P.F."/>
            <person name="Garcia-Fraile P."/>
        </authorList>
    </citation>
    <scope>NUCLEOTIDE SEQUENCE [LARGE SCALE GENOMIC DNA]</scope>
    <source>
        <strain evidence="1 2">CDVBN77</strain>
    </source>
</reference>